<dbReference type="EMBL" id="CM000880">
    <property type="protein sequence ID" value="PNT78042.1"/>
    <property type="molecule type" value="Genomic_DNA"/>
</dbReference>
<dbReference type="AlphaFoldDB" id="A0A2K2DUU2"/>
<feature type="region of interest" description="Disordered" evidence="1">
    <location>
        <begin position="1"/>
        <end position="32"/>
    </location>
</feature>
<accession>A0A2K2DUU2</accession>
<name>A0A2K2DUU2_BRADI</name>
<dbReference type="Gramene" id="PNT78042">
    <property type="protein sequence ID" value="PNT78042"/>
    <property type="gene ID" value="BRADI_1g72853v3"/>
</dbReference>
<dbReference type="EnsemblPlants" id="PNT78042">
    <property type="protein sequence ID" value="PNT78042"/>
    <property type="gene ID" value="BRADI_1g72853v3"/>
</dbReference>
<proteinExistence type="predicted"/>
<organism evidence="2">
    <name type="scientific">Brachypodium distachyon</name>
    <name type="common">Purple false brome</name>
    <name type="synonym">Trachynia distachya</name>
    <dbReference type="NCBI Taxonomy" id="15368"/>
    <lineage>
        <taxon>Eukaryota</taxon>
        <taxon>Viridiplantae</taxon>
        <taxon>Streptophyta</taxon>
        <taxon>Embryophyta</taxon>
        <taxon>Tracheophyta</taxon>
        <taxon>Spermatophyta</taxon>
        <taxon>Magnoliopsida</taxon>
        <taxon>Liliopsida</taxon>
        <taxon>Poales</taxon>
        <taxon>Poaceae</taxon>
        <taxon>BOP clade</taxon>
        <taxon>Pooideae</taxon>
        <taxon>Stipodae</taxon>
        <taxon>Brachypodieae</taxon>
        <taxon>Brachypodium</taxon>
    </lineage>
</organism>
<feature type="region of interest" description="Disordered" evidence="1">
    <location>
        <begin position="138"/>
        <end position="162"/>
    </location>
</feature>
<evidence type="ECO:0000313" key="3">
    <source>
        <dbReference type="EnsemblPlants" id="PNT78042"/>
    </source>
</evidence>
<keyword evidence="4" id="KW-1185">Reference proteome</keyword>
<reference evidence="3" key="3">
    <citation type="submission" date="2018-08" db="UniProtKB">
        <authorList>
            <consortium name="EnsemblPlants"/>
        </authorList>
    </citation>
    <scope>IDENTIFICATION</scope>
    <source>
        <strain evidence="3">cv. Bd21</strain>
    </source>
</reference>
<reference evidence="2" key="2">
    <citation type="submission" date="2017-06" db="EMBL/GenBank/DDBJ databases">
        <title>WGS assembly of Brachypodium distachyon.</title>
        <authorList>
            <consortium name="The International Brachypodium Initiative"/>
            <person name="Lucas S."/>
            <person name="Harmon-Smith M."/>
            <person name="Lail K."/>
            <person name="Tice H."/>
            <person name="Grimwood J."/>
            <person name="Bruce D."/>
            <person name="Barry K."/>
            <person name="Shu S."/>
            <person name="Lindquist E."/>
            <person name="Wang M."/>
            <person name="Pitluck S."/>
            <person name="Vogel J.P."/>
            <person name="Garvin D.F."/>
            <person name="Mockler T.C."/>
            <person name="Schmutz J."/>
            <person name="Rokhsar D."/>
            <person name="Bevan M.W."/>
        </authorList>
    </citation>
    <scope>NUCLEOTIDE SEQUENCE</scope>
    <source>
        <strain evidence="2">Bd21</strain>
    </source>
</reference>
<protein>
    <submittedName>
        <fullName evidence="2 3">Uncharacterized protein</fullName>
    </submittedName>
</protein>
<evidence type="ECO:0000313" key="4">
    <source>
        <dbReference type="Proteomes" id="UP000008810"/>
    </source>
</evidence>
<sequence>MPRKRGVPNRKVGIPYPSTNSSEQPTYLFPSRRPPLQLASFRRPEQSRRRQDQLLRSGRWGRRRGRSLEVGWPCSPLSGGRRRQAVVWDRLAWDCRRRRLLMRLAWALDREREIAEKSEKTLSAAVVPSILAKLEHHQSHRLQLKSHQQDNAKKKKFSNDQS</sequence>
<dbReference type="Proteomes" id="UP000008810">
    <property type="component" value="Chromosome 1"/>
</dbReference>
<gene>
    <name evidence="2" type="ORF">BRADI_1g72853v3</name>
</gene>
<dbReference type="InParanoid" id="A0A2K2DUU2"/>
<reference evidence="2 3" key="1">
    <citation type="journal article" date="2010" name="Nature">
        <title>Genome sequencing and analysis of the model grass Brachypodium distachyon.</title>
        <authorList>
            <consortium name="International Brachypodium Initiative"/>
        </authorList>
    </citation>
    <scope>NUCLEOTIDE SEQUENCE [LARGE SCALE GENOMIC DNA]</scope>
    <source>
        <strain evidence="2 3">Bd21</strain>
    </source>
</reference>
<evidence type="ECO:0000313" key="2">
    <source>
        <dbReference type="EMBL" id="PNT78042.1"/>
    </source>
</evidence>
<evidence type="ECO:0000256" key="1">
    <source>
        <dbReference type="SAM" id="MobiDB-lite"/>
    </source>
</evidence>